<reference evidence="1 2" key="1">
    <citation type="submission" date="2014-12" db="EMBL/GenBank/DDBJ databases">
        <title>Genome sequence of Flavobacterium anhuiense RCM74.</title>
        <authorList>
            <person name="Kim J.F."/>
            <person name="Song J.Y."/>
            <person name="Kwak M.-J."/>
            <person name="Lee S.-W."/>
        </authorList>
    </citation>
    <scope>NUCLEOTIDE SEQUENCE [LARGE SCALE GENOMIC DNA]</scope>
    <source>
        <strain evidence="1 2">RCM74</strain>
    </source>
</reference>
<evidence type="ECO:0000313" key="1">
    <source>
        <dbReference type="EMBL" id="RYJ38904.1"/>
    </source>
</evidence>
<evidence type="ECO:0000313" key="2">
    <source>
        <dbReference type="Proteomes" id="UP000290433"/>
    </source>
</evidence>
<sequence>MGLHLSGIAPVNQDMLAVRGHDQYAVTLSHINEVNLLKRFIPKVFGV</sequence>
<dbReference type="EMBL" id="JUIV01000006">
    <property type="protein sequence ID" value="RYJ38904.1"/>
    <property type="molecule type" value="Genomic_DNA"/>
</dbReference>
<dbReference type="AlphaFoldDB" id="A0A444VZE5"/>
<comment type="caution">
    <text evidence="1">The sequence shown here is derived from an EMBL/GenBank/DDBJ whole genome shotgun (WGS) entry which is preliminary data.</text>
</comment>
<gene>
    <name evidence="1" type="ORF">NU08_2129</name>
</gene>
<proteinExistence type="predicted"/>
<protein>
    <submittedName>
        <fullName evidence="1">Uncharacterized protein</fullName>
    </submittedName>
</protein>
<name>A0A444VZE5_9FLAO</name>
<accession>A0A444VZE5</accession>
<dbReference type="Proteomes" id="UP000290433">
    <property type="component" value="Unassembled WGS sequence"/>
</dbReference>
<organism evidence="1 2">
    <name type="scientific">Flavobacterium anhuiense</name>
    <dbReference type="NCBI Taxonomy" id="459526"/>
    <lineage>
        <taxon>Bacteria</taxon>
        <taxon>Pseudomonadati</taxon>
        <taxon>Bacteroidota</taxon>
        <taxon>Flavobacteriia</taxon>
        <taxon>Flavobacteriales</taxon>
        <taxon>Flavobacteriaceae</taxon>
        <taxon>Flavobacterium</taxon>
    </lineage>
</organism>